<dbReference type="PANTHER" id="PTHR43270:SF4">
    <property type="entry name" value="CARNOSINE DIPEPTIDASE 2, ISOFORM A"/>
    <property type="match status" value="1"/>
</dbReference>
<proteinExistence type="predicted"/>
<dbReference type="Proteomes" id="UP000054047">
    <property type="component" value="Unassembled WGS sequence"/>
</dbReference>
<keyword evidence="1" id="KW-0645">Protease</keyword>
<dbReference type="MEROPS" id="M20.A14"/>
<evidence type="ECO:0000313" key="4">
    <source>
        <dbReference type="EMBL" id="KIH59505.1"/>
    </source>
</evidence>
<sequence>MQTKSTPAKKAFLFFSRSSANPKEPLSSIASKQNYKWDGFFHVPRITLSQQLFWSEKDVQPAAKVDGWETEPFVLTERDGKLFGRGSTDDKGPVLCWLHAIEMLQKHKIDIPVNIKGLSHFEFLEDGPLPMLKPLYCDIAHRVASVGTQKSPRFEFIADIYPPVPQ</sequence>
<evidence type="ECO:0000256" key="1">
    <source>
        <dbReference type="ARBA" id="ARBA00022670"/>
    </source>
</evidence>
<gene>
    <name evidence="4" type="ORF">ANCDUO_10257</name>
</gene>
<dbReference type="Gene3D" id="3.40.630.10">
    <property type="entry name" value="Zn peptidases"/>
    <property type="match status" value="1"/>
</dbReference>
<keyword evidence="3" id="KW-0378">Hydrolase</keyword>
<reference evidence="4 5" key="1">
    <citation type="submission" date="2013-12" db="EMBL/GenBank/DDBJ databases">
        <title>Draft genome of the parsitic nematode Ancylostoma duodenale.</title>
        <authorList>
            <person name="Mitreva M."/>
        </authorList>
    </citation>
    <scope>NUCLEOTIDE SEQUENCE [LARGE SCALE GENOMIC DNA]</scope>
    <source>
        <strain evidence="4 5">Zhejiang</strain>
    </source>
</reference>
<dbReference type="EMBL" id="KN731889">
    <property type="protein sequence ID" value="KIH59505.1"/>
    <property type="molecule type" value="Genomic_DNA"/>
</dbReference>
<dbReference type="SUPFAM" id="SSF53187">
    <property type="entry name" value="Zn-dependent exopeptidases"/>
    <property type="match status" value="1"/>
</dbReference>
<organism evidence="4 5">
    <name type="scientific">Ancylostoma duodenale</name>
    <dbReference type="NCBI Taxonomy" id="51022"/>
    <lineage>
        <taxon>Eukaryota</taxon>
        <taxon>Metazoa</taxon>
        <taxon>Ecdysozoa</taxon>
        <taxon>Nematoda</taxon>
        <taxon>Chromadorea</taxon>
        <taxon>Rhabditida</taxon>
        <taxon>Rhabditina</taxon>
        <taxon>Rhabditomorpha</taxon>
        <taxon>Strongyloidea</taxon>
        <taxon>Ancylostomatidae</taxon>
        <taxon>Ancylostomatinae</taxon>
        <taxon>Ancylostoma</taxon>
    </lineage>
</organism>
<evidence type="ECO:0000256" key="2">
    <source>
        <dbReference type="ARBA" id="ARBA00022723"/>
    </source>
</evidence>
<dbReference type="Pfam" id="PF01546">
    <property type="entry name" value="Peptidase_M20"/>
    <property type="match status" value="1"/>
</dbReference>
<keyword evidence="2" id="KW-0479">Metal-binding</keyword>
<dbReference type="AlphaFoldDB" id="A0A0C2GE95"/>
<dbReference type="PANTHER" id="PTHR43270">
    <property type="entry name" value="BETA-ALA-HIS DIPEPTIDASE"/>
    <property type="match status" value="1"/>
</dbReference>
<dbReference type="InterPro" id="IPR051458">
    <property type="entry name" value="Cyt/Met_Dipeptidase"/>
</dbReference>
<keyword evidence="5" id="KW-1185">Reference proteome</keyword>
<evidence type="ECO:0000256" key="3">
    <source>
        <dbReference type="ARBA" id="ARBA00022801"/>
    </source>
</evidence>
<dbReference type="GO" id="GO:0006508">
    <property type="term" value="P:proteolysis"/>
    <property type="evidence" value="ECO:0007669"/>
    <property type="project" value="UniProtKB-KW"/>
</dbReference>
<dbReference type="OrthoDB" id="6508618at2759"/>
<protein>
    <submittedName>
        <fullName evidence="4">Uncharacterized protein</fullName>
    </submittedName>
</protein>
<accession>A0A0C2GE95</accession>
<evidence type="ECO:0000313" key="5">
    <source>
        <dbReference type="Proteomes" id="UP000054047"/>
    </source>
</evidence>
<dbReference type="InterPro" id="IPR002933">
    <property type="entry name" value="Peptidase_M20"/>
</dbReference>
<dbReference type="GO" id="GO:0046872">
    <property type="term" value="F:metal ion binding"/>
    <property type="evidence" value="ECO:0007669"/>
    <property type="project" value="UniProtKB-KW"/>
</dbReference>
<dbReference type="GO" id="GO:0008233">
    <property type="term" value="F:peptidase activity"/>
    <property type="evidence" value="ECO:0007669"/>
    <property type="project" value="UniProtKB-KW"/>
</dbReference>
<name>A0A0C2GE95_9BILA</name>